<evidence type="ECO:0000313" key="3">
    <source>
        <dbReference type="Proteomes" id="UP000774326"/>
    </source>
</evidence>
<reference evidence="2" key="1">
    <citation type="journal article" date="2021" name="Open Biol.">
        <title>Shared evolutionary footprints suggest mitochondrial oxidative damage underlies multiple complex I losses in fungi.</title>
        <authorList>
            <person name="Schikora-Tamarit M.A."/>
            <person name="Marcet-Houben M."/>
            <person name="Nosek J."/>
            <person name="Gabaldon T."/>
        </authorList>
    </citation>
    <scope>NUCLEOTIDE SEQUENCE</scope>
    <source>
        <strain evidence="2">CBS2887</strain>
    </source>
</reference>
<evidence type="ECO:0000256" key="1">
    <source>
        <dbReference type="SAM" id="MobiDB-lite"/>
    </source>
</evidence>
<proteinExistence type="predicted"/>
<reference evidence="2" key="2">
    <citation type="submission" date="2021-01" db="EMBL/GenBank/DDBJ databases">
        <authorList>
            <person name="Schikora-Tamarit M.A."/>
        </authorList>
    </citation>
    <scope>NUCLEOTIDE SEQUENCE</scope>
    <source>
        <strain evidence="2">CBS2887</strain>
    </source>
</reference>
<name>A0A9P8TQR0_WICPI</name>
<protein>
    <submittedName>
        <fullName evidence="2">Uncharacterized protein</fullName>
    </submittedName>
</protein>
<comment type="caution">
    <text evidence="2">The sequence shown here is derived from an EMBL/GenBank/DDBJ whole genome shotgun (WGS) entry which is preliminary data.</text>
</comment>
<gene>
    <name evidence="2" type="ORF">WICPIJ_001400</name>
</gene>
<feature type="region of interest" description="Disordered" evidence="1">
    <location>
        <begin position="11"/>
        <end position="33"/>
    </location>
</feature>
<keyword evidence="3" id="KW-1185">Reference proteome</keyword>
<dbReference type="EMBL" id="JAEUBG010000721">
    <property type="protein sequence ID" value="KAH3687590.1"/>
    <property type="molecule type" value="Genomic_DNA"/>
</dbReference>
<feature type="compositionally biased region" description="Pro residues" evidence="1">
    <location>
        <begin position="15"/>
        <end position="24"/>
    </location>
</feature>
<dbReference type="OrthoDB" id="10567634at2759"/>
<dbReference type="AlphaFoldDB" id="A0A9P8TQR0"/>
<dbReference type="Proteomes" id="UP000774326">
    <property type="component" value="Unassembled WGS sequence"/>
</dbReference>
<evidence type="ECO:0000313" key="2">
    <source>
        <dbReference type="EMBL" id="KAH3687590.1"/>
    </source>
</evidence>
<sequence>MMAGLLNISAKFGAPPAPPAPEPPNMLAKLPKSGIPPAADGVAPEDLGVCSTAPSVVESNCSSSLFLAVS</sequence>
<accession>A0A9P8TQR0</accession>
<organism evidence="2 3">
    <name type="scientific">Wickerhamomyces pijperi</name>
    <name type="common">Yeast</name>
    <name type="synonym">Pichia pijperi</name>
    <dbReference type="NCBI Taxonomy" id="599730"/>
    <lineage>
        <taxon>Eukaryota</taxon>
        <taxon>Fungi</taxon>
        <taxon>Dikarya</taxon>
        <taxon>Ascomycota</taxon>
        <taxon>Saccharomycotina</taxon>
        <taxon>Saccharomycetes</taxon>
        <taxon>Phaffomycetales</taxon>
        <taxon>Wickerhamomycetaceae</taxon>
        <taxon>Wickerhamomyces</taxon>
    </lineage>
</organism>